<dbReference type="SUPFAM" id="SSF56281">
    <property type="entry name" value="Metallo-hydrolase/oxidoreductase"/>
    <property type="match status" value="1"/>
</dbReference>
<dbReference type="AlphaFoldDB" id="A0A562JCF4"/>
<protein>
    <submittedName>
        <fullName evidence="2">Glyoxylase-like metal-dependent hydrolase (Beta-lactamase superfamily II)</fullName>
    </submittedName>
</protein>
<dbReference type="Gene3D" id="3.60.15.10">
    <property type="entry name" value="Ribonuclease Z/Hydroxyacylglutathione hydrolase-like"/>
    <property type="match status" value="1"/>
</dbReference>
<dbReference type="InterPro" id="IPR050855">
    <property type="entry name" value="NDM-1-like"/>
</dbReference>
<keyword evidence="3" id="KW-1185">Reference proteome</keyword>
<comment type="caution">
    <text evidence="2">The sequence shown here is derived from an EMBL/GenBank/DDBJ whole genome shotgun (WGS) entry which is preliminary data.</text>
</comment>
<dbReference type="PANTHER" id="PTHR42951">
    <property type="entry name" value="METALLO-BETA-LACTAMASE DOMAIN-CONTAINING"/>
    <property type="match status" value="1"/>
</dbReference>
<gene>
    <name evidence="2" type="ORF">LY60_01807</name>
</gene>
<reference evidence="2 3" key="1">
    <citation type="submission" date="2019-07" db="EMBL/GenBank/DDBJ databases">
        <title>Genomic Encyclopedia of Type Strains, Phase I: the one thousand microbial genomes (KMG-I) project.</title>
        <authorList>
            <person name="Kyrpides N."/>
        </authorList>
    </citation>
    <scope>NUCLEOTIDE SEQUENCE [LARGE SCALE GENOMIC DNA]</scope>
    <source>
        <strain evidence="2 3">DSM 13558</strain>
    </source>
</reference>
<accession>A0A562JCF4</accession>
<name>A0A562JCF4_9FIRM</name>
<proteinExistence type="predicted"/>
<organism evidence="2 3">
    <name type="scientific">Sedimentibacter saalensis</name>
    <dbReference type="NCBI Taxonomy" id="130788"/>
    <lineage>
        <taxon>Bacteria</taxon>
        <taxon>Bacillati</taxon>
        <taxon>Bacillota</taxon>
        <taxon>Tissierellia</taxon>
        <taxon>Sedimentibacter</taxon>
    </lineage>
</organism>
<dbReference type="PANTHER" id="PTHR42951:SF4">
    <property type="entry name" value="ACYL-COENZYME A THIOESTERASE MBLAC2"/>
    <property type="match status" value="1"/>
</dbReference>
<dbReference type="EMBL" id="VLKH01000004">
    <property type="protein sequence ID" value="TWH80545.1"/>
    <property type="molecule type" value="Genomic_DNA"/>
</dbReference>
<dbReference type="SMART" id="SM00849">
    <property type="entry name" value="Lactamase_B"/>
    <property type="match status" value="1"/>
</dbReference>
<dbReference type="InterPro" id="IPR001279">
    <property type="entry name" value="Metallo-B-lactamas"/>
</dbReference>
<dbReference type="Pfam" id="PF00753">
    <property type="entry name" value="Lactamase_B"/>
    <property type="match status" value="1"/>
</dbReference>
<dbReference type="InterPro" id="IPR036866">
    <property type="entry name" value="RibonucZ/Hydroxyglut_hydro"/>
</dbReference>
<sequence>MLKKLTDKIYYLPFNEETDRPILGYVKGEKYSLMVDAGNSKKHVELFMEEIKKENLKYPDFVVITHSHWDHTYGMKYVDAPSIVCRRTNEYLENMSKWQWSDEAMEERLKSGEDIEFCDTMIRREYPDRKEINVTTADIVFEENLNINLGGIVAQAMKLDSSHADDCVVVFIPEEKTIFIGDIISEDFHHGEPVYYKHKLLSLTEKFKELEFETALFGHMEPFEKSELINWLNEVEIEIVD</sequence>
<dbReference type="OrthoDB" id="420651at2"/>
<dbReference type="GO" id="GO:0016787">
    <property type="term" value="F:hydrolase activity"/>
    <property type="evidence" value="ECO:0007669"/>
    <property type="project" value="UniProtKB-KW"/>
</dbReference>
<evidence type="ECO:0000313" key="3">
    <source>
        <dbReference type="Proteomes" id="UP000315343"/>
    </source>
</evidence>
<dbReference type="RefSeq" id="WP_145082496.1">
    <property type="nucleotide sequence ID" value="NZ_DAMBUX010000003.1"/>
</dbReference>
<evidence type="ECO:0000259" key="1">
    <source>
        <dbReference type="SMART" id="SM00849"/>
    </source>
</evidence>
<dbReference type="Proteomes" id="UP000315343">
    <property type="component" value="Unassembled WGS sequence"/>
</dbReference>
<evidence type="ECO:0000313" key="2">
    <source>
        <dbReference type="EMBL" id="TWH80545.1"/>
    </source>
</evidence>
<feature type="domain" description="Metallo-beta-lactamase" evidence="1">
    <location>
        <begin position="20"/>
        <end position="219"/>
    </location>
</feature>
<keyword evidence="2" id="KW-0378">Hydrolase</keyword>